<reference evidence="2 3" key="1">
    <citation type="submission" date="2021-01" db="EMBL/GenBank/DDBJ databases">
        <title>Roseomonas sp. nov, a bacterium isolated from an oil production mixture in Yumen Oilfield.</title>
        <authorList>
            <person name="Wu D."/>
        </authorList>
    </citation>
    <scope>NUCLEOTIDE SEQUENCE [LARGE SCALE GENOMIC DNA]</scope>
    <source>
        <strain evidence="2 3">ROY-5-3</strain>
    </source>
</reference>
<keyword evidence="1" id="KW-0812">Transmembrane</keyword>
<proteinExistence type="predicted"/>
<comment type="caution">
    <text evidence="2">The sequence shown here is derived from an EMBL/GenBank/DDBJ whole genome shotgun (WGS) entry which is preliminary data.</text>
</comment>
<dbReference type="RefSeq" id="WP_216878094.1">
    <property type="nucleotide sequence ID" value="NZ_JAERQM010000006.1"/>
</dbReference>
<feature type="transmembrane region" description="Helical" evidence="1">
    <location>
        <begin position="40"/>
        <end position="67"/>
    </location>
</feature>
<evidence type="ECO:0000313" key="2">
    <source>
        <dbReference type="EMBL" id="MBU8546089.1"/>
    </source>
</evidence>
<dbReference type="EMBL" id="JAERQM010000006">
    <property type="protein sequence ID" value="MBU8546089.1"/>
    <property type="molecule type" value="Genomic_DNA"/>
</dbReference>
<evidence type="ECO:0000313" key="3">
    <source>
        <dbReference type="Proteomes" id="UP000689967"/>
    </source>
</evidence>
<name>A0ABS6HCE1_9PROT</name>
<evidence type="ECO:0000256" key="1">
    <source>
        <dbReference type="SAM" id="Phobius"/>
    </source>
</evidence>
<accession>A0ABS6HCE1</accession>
<sequence>MLVHDRTAGILAGLFIGAFVACDAVQALRSAPISGAELAAIAAVWLLGIVTTACGAGLLVYLGIGFARLSAREKRVRRADAPRRTANQ</sequence>
<organism evidence="2 3">
    <name type="scientific">Falsiroseomonas oleicola</name>
    <dbReference type="NCBI Taxonomy" id="2801474"/>
    <lineage>
        <taxon>Bacteria</taxon>
        <taxon>Pseudomonadati</taxon>
        <taxon>Pseudomonadota</taxon>
        <taxon>Alphaproteobacteria</taxon>
        <taxon>Acetobacterales</taxon>
        <taxon>Roseomonadaceae</taxon>
        <taxon>Falsiroseomonas</taxon>
    </lineage>
</organism>
<dbReference type="PROSITE" id="PS51257">
    <property type="entry name" value="PROKAR_LIPOPROTEIN"/>
    <property type="match status" value="1"/>
</dbReference>
<protein>
    <submittedName>
        <fullName evidence="2">Uncharacterized protein</fullName>
    </submittedName>
</protein>
<gene>
    <name evidence="2" type="ORF">JJQ90_20365</name>
</gene>
<keyword evidence="1" id="KW-0472">Membrane</keyword>
<keyword evidence="1" id="KW-1133">Transmembrane helix</keyword>
<keyword evidence="3" id="KW-1185">Reference proteome</keyword>
<dbReference type="Proteomes" id="UP000689967">
    <property type="component" value="Unassembled WGS sequence"/>
</dbReference>